<dbReference type="GO" id="GO:0030527">
    <property type="term" value="F:structural constituent of chromatin"/>
    <property type="evidence" value="ECO:0007669"/>
    <property type="project" value="InterPro"/>
</dbReference>
<dbReference type="InterPro" id="IPR007125">
    <property type="entry name" value="H2A/H2B/H3"/>
</dbReference>
<accession>A0AA36G9C2</accession>
<comment type="similarity">
    <text evidence="2">Belongs to the histone H2A family.</text>
</comment>
<proteinExistence type="inferred from homology"/>
<dbReference type="GO" id="GO:0000786">
    <property type="term" value="C:nucleosome"/>
    <property type="evidence" value="ECO:0007669"/>
    <property type="project" value="UniProtKB-KW"/>
</dbReference>
<keyword evidence="2" id="KW-0238">DNA-binding</keyword>
<dbReference type="GO" id="GO:0005634">
    <property type="term" value="C:nucleus"/>
    <property type="evidence" value="ECO:0007669"/>
    <property type="project" value="UniProtKB-SubCell"/>
</dbReference>
<comment type="subunit">
    <text evidence="2">The nucleosome is a histone octamer containing two molecules each of H2A, H2B, H3 and H4 assembled in one H3-H4 heterotetramer and two H2A-H2B heterodimers. The octamer wraps approximately 147 bp of DNA.</text>
</comment>
<dbReference type="PANTHER" id="PTHR23430">
    <property type="entry name" value="HISTONE H2A"/>
    <property type="match status" value="1"/>
</dbReference>
<keyword evidence="2" id="KW-0544">Nucleosome core</keyword>
<keyword evidence="1" id="KW-1017">Isopeptide bond</keyword>
<reference evidence="4" key="1">
    <citation type="submission" date="2023-06" db="EMBL/GenBank/DDBJ databases">
        <authorList>
            <person name="Delattre M."/>
        </authorList>
    </citation>
    <scope>NUCLEOTIDE SEQUENCE</scope>
    <source>
        <strain evidence="4">AF72</strain>
    </source>
</reference>
<dbReference type="Gene3D" id="1.10.20.10">
    <property type="entry name" value="Histone, subunit A"/>
    <property type="match status" value="1"/>
</dbReference>
<dbReference type="SUPFAM" id="SSF47113">
    <property type="entry name" value="Histone-fold"/>
    <property type="match status" value="1"/>
</dbReference>
<keyword evidence="2" id="KW-0539">Nucleus</keyword>
<dbReference type="EMBL" id="CATQJA010002650">
    <property type="protein sequence ID" value="CAJ0577309.1"/>
    <property type="molecule type" value="Genomic_DNA"/>
</dbReference>
<evidence type="ECO:0000259" key="3">
    <source>
        <dbReference type="Pfam" id="PF00125"/>
    </source>
</evidence>
<dbReference type="CDD" id="cd00074">
    <property type="entry name" value="HFD_H2A"/>
    <property type="match status" value="1"/>
</dbReference>
<dbReference type="GO" id="GO:0003677">
    <property type="term" value="F:DNA binding"/>
    <property type="evidence" value="ECO:0007669"/>
    <property type="project" value="UniProtKB-KW"/>
</dbReference>
<dbReference type="InterPro" id="IPR002119">
    <property type="entry name" value="Histone_H2A"/>
</dbReference>
<dbReference type="Pfam" id="PF00125">
    <property type="entry name" value="Histone"/>
    <property type="match status" value="1"/>
</dbReference>
<comment type="subcellular location">
    <subcellularLocation>
        <location evidence="2">Nucleus</location>
    </subcellularLocation>
</comment>
<evidence type="ECO:0000256" key="1">
    <source>
        <dbReference type="ARBA" id="ARBA00022499"/>
    </source>
</evidence>
<dbReference type="PRINTS" id="PR00620">
    <property type="entry name" value="HISTONEH2A"/>
</dbReference>
<feature type="non-terminal residue" evidence="4">
    <location>
        <position position="117"/>
    </location>
</feature>
<dbReference type="AlphaFoldDB" id="A0AA36G9C2"/>
<comment type="caution">
    <text evidence="4">The sequence shown here is derived from an EMBL/GenBank/DDBJ whole genome shotgun (WGS) entry which is preliminary data.</text>
</comment>
<evidence type="ECO:0000313" key="5">
    <source>
        <dbReference type="Proteomes" id="UP001177023"/>
    </source>
</evidence>
<gene>
    <name evidence="4" type="ORF">MSPICULIGERA_LOCUS15586</name>
</gene>
<dbReference type="InterPro" id="IPR009072">
    <property type="entry name" value="Histone-fold"/>
</dbReference>
<evidence type="ECO:0000313" key="4">
    <source>
        <dbReference type="EMBL" id="CAJ0577309.1"/>
    </source>
</evidence>
<dbReference type="GO" id="GO:0046982">
    <property type="term" value="F:protein heterodimerization activity"/>
    <property type="evidence" value="ECO:0007669"/>
    <property type="project" value="InterPro"/>
</dbReference>
<name>A0AA36G9C2_9BILA</name>
<protein>
    <recommendedName>
        <fullName evidence="2">Histone H2A</fullName>
    </recommendedName>
</protein>
<feature type="domain" description="Core Histone H2A/H2B/H3" evidence="3">
    <location>
        <begin position="10"/>
        <end position="59"/>
    </location>
</feature>
<sequence>MERYLRKGRYAKRIGKTAPVYLAAVLEYLASELAELSGNMAKEKPMNRIRPREIVLAVRQDDELDRLLKDITIPGGGIYAITWHLDRQIENLEQIAWERQQAEEALAVQAVDLDGVI</sequence>
<organism evidence="4 5">
    <name type="scientific">Mesorhabditis spiculigera</name>
    <dbReference type="NCBI Taxonomy" id="96644"/>
    <lineage>
        <taxon>Eukaryota</taxon>
        <taxon>Metazoa</taxon>
        <taxon>Ecdysozoa</taxon>
        <taxon>Nematoda</taxon>
        <taxon>Chromadorea</taxon>
        <taxon>Rhabditida</taxon>
        <taxon>Rhabditina</taxon>
        <taxon>Rhabditomorpha</taxon>
        <taxon>Rhabditoidea</taxon>
        <taxon>Rhabditidae</taxon>
        <taxon>Mesorhabditinae</taxon>
        <taxon>Mesorhabditis</taxon>
    </lineage>
</organism>
<dbReference type="SMART" id="SM00414">
    <property type="entry name" value="H2A"/>
    <property type="match status" value="1"/>
</dbReference>
<evidence type="ECO:0000256" key="2">
    <source>
        <dbReference type="RuleBase" id="RU003767"/>
    </source>
</evidence>
<keyword evidence="2" id="KW-0158">Chromosome</keyword>
<dbReference type="Proteomes" id="UP001177023">
    <property type="component" value="Unassembled WGS sequence"/>
</dbReference>
<keyword evidence="5" id="KW-1185">Reference proteome</keyword>